<accession>A0A0B6AHP3</accession>
<gene>
    <name evidence="1" type="ORF">BG04_5379</name>
</gene>
<dbReference type="HOGENOM" id="CLU_3164749_0_0_9"/>
<dbReference type="KEGG" id="bmeg:BG04_5379"/>
<sequence length="47" mass="5477">MKKHRQQKDTTVSGWEVLAEILLQVPQLLIWPLRLLIRIGRSLLDGI</sequence>
<proteinExistence type="predicted"/>
<evidence type="ECO:0000313" key="1">
    <source>
        <dbReference type="EMBL" id="AJI20557.1"/>
    </source>
</evidence>
<evidence type="ECO:0000313" key="2">
    <source>
        <dbReference type="Proteomes" id="UP000031829"/>
    </source>
</evidence>
<dbReference type="EMBL" id="CP009920">
    <property type="protein sequence ID" value="AJI20557.1"/>
    <property type="molecule type" value="Genomic_DNA"/>
</dbReference>
<dbReference type="Proteomes" id="UP000031829">
    <property type="component" value="Chromosome"/>
</dbReference>
<organism evidence="1 2">
    <name type="scientific">Priestia megaterium (strain ATCC 14581 / DSM 32 / CCUG 1817 / JCM 2506 / NBRC 15308 / NCIMB 9376 / NCTC 10342 / NRRL B-14308 / VKM B-512 / Ford 19)</name>
    <name type="common">Bacillus megaterium</name>
    <dbReference type="NCBI Taxonomy" id="1348623"/>
    <lineage>
        <taxon>Bacteria</taxon>
        <taxon>Bacillati</taxon>
        <taxon>Bacillota</taxon>
        <taxon>Bacilli</taxon>
        <taxon>Bacillales</taxon>
        <taxon>Bacillaceae</taxon>
        <taxon>Priestia</taxon>
    </lineage>
</organism>
<dbReference type="GeneID" id="93643327"/>
<name>A0A0B6AHP3_PRIM2</name>
<dbReference type="AlphaFoldDB" id="A0A0B6AHP3"/>
<dbReference type="RefSeq" id="WP_155276297.1">
    <property type="nucleotide sequence ID" value="NZ_BCVB01000011.1"/>
</dbReference>
<reference evidence="1 2" key="1">
    <citation type="journal article" date="2015" name="Genome Announc.">
        <title>Complete genome sequences for 35 biothreat assay-relevant bacillus species.</title>
        <authorList>
            <person name="Johnson S.L."/>
            <person name="Daligault H.E."/>
            <person name="Davenport K.W."/>
            <person name="Jaissle J."/>
            <person name="Frey K.G."/>
            <person name="Ladner J.T."/>
            <person name="Broomall S.M."/>
            <person name="Bishop-Lilly K.A."/>
            <person name="Bruce D.C."/>
            <person name="Gibbons H.S."/>
            <person name="Coyne S.R."/>
            <person name="Lo C.C."/>
            <person name="Meincke L."/>
            <person name="Munk A.C."/>
            <person name="Koroleva G.I."/>
            <person name="Rosenzweig C.N."/>
            <person name="Palacios G.F."/>
            <person name="Redden C.L."/>
            <person name="Minogue T.D."/>
            <person name="Chain P.S."/>
        </authorList>
    </citation>
    <scope>NUCLEOTIDE SEQUENCE [LARGE SCALE GENOMIC DNA]</scope>
    <source>
        <strain evidence="2">ATCC 14581 / DSM 32 / JCM 2506 / NBRC 15308 / NCIMB 9376 / NCTC 10342 / NRRL B-14308 / VKM B-512</strain>
    </source>
</reference>
<protein>
    <submittedName>
        <fullName evidence="1">Uncharacterized protein</fullName>
    </submittedName>
</protein>